<accession>A0A8H5Z488</accession>
<dbReference type="EMBL" id="JAAOAN010000081">
    <property type="protein sequence ID" value="KAF5722866.1"/>
    <property type="molecule type" value="Genomic_DNA"/>
</dbReference>
<comment type="caution">
    <text evidence="2">The sequence shown here is derived from an EMBL/GenBank/DDBJ whole genome shotgun (WGS) entry which is preliminary data.</text>
</comment>
<evidence type="ECO:0000313" key="3">
    <source>
        <dbReference type="Proteomes" id="UP000544331"/>
    </source>
</evidence>
<feature type="region of interest" description="Disordered" evidence="1">
    <location>
        <begin position="140"/>
        <end position="165"/>
    </location>
</feature>
<name>A0A8H5Z488_9HYPO</name>
<feature type="compositionally biased region" description="Polar residues" evidence="1">
    <location>
        <begin position="156"/>
        <end position="165"/>
    </location>
</feature>
<feature type="compositionally biased region" description="Polar residues" evidence="1">
    <location>
        <begin position="1"/>
        <end position="13"/>
    </location>
</feature>
<feature type="region of interest" description="Disordered" evidence="1">
    <location>
        <begin position="1"/>
        <end position="32"/>
    </location>
</feature>
<gene>
    <name evidence="2" type="ORF">FMUND_2515</name>
</gene>
<evidence type="ECO:0000313" key="2">
    <source>
        <dbReference type="EMBL" id="KAF5722866.1"/>
    </source>
</evidence>
<evidence type="ECO:0000256" key="1">
    <source>
        <dbReference type="SAM" id="MobiDB-lite"/>
    </source>
</evidence>
<sequence length="196" mass="22388">MQSPLNYSPSHLHSPSWPRAKRPQRTHTQNWAATRPELALTRASGSTTTLGSLDLEHFHSLDLLTSPQFTYLDIDVYDSVFELKITLAATTRRAACPARNPAIHLFTIFHLQLLTPISLLLITRKDRAYRLPPPTNYISTPHTQQKHQHLQHHQPTETTNNNWNPSTLRISRFATQRNAQHHTVSFAPRVTSKSPK</sequence>
<reference evidence="2 3" key="1">
    <citation type="submission" date="2020-05" db="EMBL/GenBank/DDBJ databases">
        <title>Identification and distribution of gene clusters putatively required for synthesis of sphingolipid metabolism inhibitors in phylogenetically diverse species of the filamentous fungus Fusarium.</title>
        <authorList>
            <person name="Kim H.-S."/>
            <person name="Busman M."/>
            <person name="Brown D.W."/>
            <person name="Divon H."/>
            <person name="Uhlig S."/>
            <person name="Proctor R.H."/>
        </authorList>
    </citation>
    <scope>NUCLEOTIDE SEQUENCE [LARGE SCALE GENOMIC DNA]</scope>
    <source>
        <strain evidence="2 3">NRRL 66235</strain>
    </source>
</reference>
<keyword evidence="3" id="KW-1185">Reference proteome</keyword>
<dbReference type="AlphaFoldDB" id="A0A8H5Z488"/>
<proteinExistence type="predicted"/>
<feature type="region of interest" description="Disordered" evidence="1">
    <location>
        <begin position="177"/>
        <end position="196"/>
    </location>
</feature>
<dbReference type="Proteomes" id="UP000544331">
    <property type="component" value="Unassembled WGS sequence"/>
</dbReference>
<organism evidence="2 3">
    <name type="scientific">Fusarium mundagurra</name>
    <dbReference type="NCBI Taxonomy" id="1567541"/>
    <lineage>
        <taxon>Eukaryota</taxon>
        <taxon>Fungi</taxon>
        <taxon>Dikarya</taxon>
        <taxon>Ascomycota</taxon>
        <taxon>Pezizomycotina</taxon>
        <taxon>Sordariomycetes</taxon>
        <taxon>Hypocreomycetidae</taxon>
        <taxon>Hypocreales</taxon>
        <taxon>Nectriaceae</taxon>
        <taxon>Fusarium</taxon>
        <taxon>Fusarium fujikuroi species complex</taxon>
    </lineage>
</organism>
<protein>
    <submittedName>
        <fullName evidence="2">Uncharacterized protein</fullName>
    </submittedName>
</protein>